<feature type="transmembrane region" description="Helical" evidence="2">
    <location>
        <begin position="119"/>
        <end position="140"/>
    </location>
</feature>
<evidence type="ECO:0000313" key="4">
    <source>
        <dbReference type="Proteomes" id="UP001595075"/>
    </source>
</evidence>
<comment type="caution">
    <text evidence="3">The sequence shown here is derived from an EMBL/GenBank/DDBJ whole genome shotgun (WGS) entry which is preliminary data.</text>
</comment>
<evidence type="ECO:0000256" key="2">
    <source>
        <dbReference type="SAM" id="Phobius"/>
    </source>
</evidence>
<feature type="transmembrane region" description="Helical" evidence="2">
    <location>
        <begin position="539"/>
        <end position="559"/>
    </location>
</feature>
<dbReference type="PANTHER" id="PTHR35394">
    <property type="entry name" value="DUF3176 DOMAIN-CONTAINING PROTEIN"/>
    <property type="match status" value="1"/>
</dbReference>
<evidence type="ECO:0000313" key="3">
    <source>
        <dbReference type="EMBL" id="KAL2064485.1"/>
    </source>
</evidence>
<dbReference type="Proteomes" id="UP001595075">
    <property type="component" value="Unassembled WGS sequence"/>
</dbReference>
<feature type="region of interest" description="Disordered" evidence="1">
    <location>
        <begin position="45"/>
        <end position="65"/>
    </location>
</feature>
<gene>
    <name evidence="3" type="ORF">VTL71DRAFT_4979</name>
</gene>
<feature type="compositionally biased region" description="Low complexity" evidence="1">
    <location>
        <begin position="45"/>
        <end position="56"/>
    </location>
</feature>
<proteinExistence type="predicted"/>
<keyword evidence="2" id="KW-0472">Membrane</keyword>
<evidence type="ECO:0000256" key="1">
    <source>
        <dbReference type="SAM" id="MobiDB-lite"/>
    </source>
</evidence>
<keyword evidence="2" id="KW-0812">Transmembrane</keyword>
<dbReference type="InterPro" id="IPR021514">
    <property type="entry name" value="DUF3176"/>
</dbReference>
<dbReference type="Pfam" id="PF11374">
    <property type="entry name" value="DUF3176"/>
    <property type="match status" value="1"/>
</dbReference>
<protein>
    <submittedName>
        <fullName evidence="3">Uncharacterized protein</fullName>
    </submittedName>
</protein>
<feature type="transmembrane region" description="Helical" evidence="2">
    <location>
        <begin position="78"/>
        <end position="99"/>
    </location>
</feature>
<reference evidence="3 4" key="1">
    <citation type="journal article" date="2024" name="Commun. Biol.">
        <title>Comparative genomic analysis of thermophilic fungi reveals convergent evolutionary adaptations and gene losses.</title>
        <authorList>
            <person name="Steindorff A.S."/>
            <person name="Aguilar-Pontes M.V."/>
            <person name="Robinson A.J."/>
            <person name="Andreopoulos B."/>
            <person name="LaButti K."/>
            <person name="Kuo A."/>
            <person name="Mondo S."/>
            <person name="Riley R."/>
            <person name="Otillar R."/>
            <person name="Haridas S."/>
            <person name="Lipzen A."/>
            <person name="Grimwood J."/>
            <person name="Schmutz J."/>
            <person name="Clum A."/>
            <person name="Reid I.D."/>
            <person name="Moisan M.C."/>
            <person name="Butler G."/>
            <person name="Nguyen T.T.M."/>
            <person name="Dewar K."/>
            <person name="Conant G."/>
            <person name="Drula E."/>
            <person name="Henrissat B."/>
            <person name="Hansel C."/>
            <person name="Singer S."/>
            <person name="Hutchinson M.I."/>
            <person name="de Vries R.P."/>
            <person name="Natvig D.O."/>
            <person name="Powell A.J."/>
            <person name="Tsang A."/>
            <person name="Grigoriev I.V."/>
        </authorList>
    </citation>
    <scope>NUCLEOTIDE SEQUENCE [LARGE SCALE GENOMIC DNA]</scope>
    <source>
        <strain evidence="3 4">CBS 494.80</strain>
    </source>
</reference>
<name>A0ABR4C3H8_9HELO</name>
<organism evidence="3 4">
    <name type="scientific">Oculimacula yallundae</name>
    <dbReference type="NCBI Taxonomy" id="86028"/>
    <lineage>
        <taxon>Eukaryota</taxon>
        <taxon>Fungi</taxon>
        <taxon>Dikarya</taxon>
        <taxon>Ascomycota</taxon>
        <taxon>Pezizomycotina</taxon>
        <taxon>Leotiomycetes</taxon>
        <taxon>Helotiales</taxon>
        <taxon>Ploettnerulaceae</taxon>
        <taxon>Oculimacula</taxon>
    </lineage>
</organism>
<keyword evidence="4" id="KW-1185">Reference proteome</keyword>
<dbReference type="PANTHER" id="PTHR35394:SF5">
    <property type="entry name" value="DUF3176 DOMAIN-CONTAINING PROTEIN"/>
    <property type="match status" value="1"/>
</dbReference>
<dbReference type="EMBL" id="JAZHXI010000014">
    <property type="protein sequence ID" value="KAL2064485.1"/>
    <property type="molecule type" value="Genomic_DNA"/>
</dbReference>
<keyword evidence="2" id="KW-1133">Transmembrane helix</keyword>
<sequence>MSGMHQQPRYVPVSYDHSQRYPMADIDYDAHKQQYSTRTADLRPSSTASLLSSGGSKPTYHVSENNSPSWISKLIRDWWTLEILAWVVALGSMAVMVYFLKMYDQKPQSDWPFPITVNAFLQIFTTTLRGAILVPVAQSISQLKWTWFLRSNRPLEDFATFEEASRGIWGSLCLIWHQKAARLASLGALITIMTLATSTFVQQAVTFPIRSTVTGNGTAIAIYSTFYHDLQGIFDMTAEEAVPMAAVKGAFYSGLLQEHGNKIQPVVPTCSTGNCTWPLYSSLAICPAVSNVTTNLKESGGGGSIAFTLSNGDRLFQSTDNAKLNITDDLRAEAKSATAVYNRSSIAFSDVQNPLADFSVIFYDYSKNVAVECLLELCVQTFNTSVTNGVADTTVVDHQTAASLGITFPLSTDFDMKLYIREPSPNYTLTMPTSAGSVNYTMAAATMLALQIWIGKVIPGYSTRWNRASSDSVDPFITAMDGVFVDGKFVDGDYMGKTGSLMDNIATAMTNNIRSSAGSSNHNGTAYENITYIHIEWKWLYFPIGLLILSFVFLTATIIKSHFSAVGIWKGSTLATMQVLTEETRRELGPLSTNSRITKSAEARDVRLRNVGGGWGM</sequence>
<accession>A0ABR4C3H8</accession>